<dbReference type="Pfam" id="PF22936">
    <property type="entry name" value="Pol_BBD"/>
    <property type="match status" value="1"/>
</dbReference>
<feature type="non-terminal residue" evidence="2">
    <location>
        <position position="119"/>
    </location>
</feature>
<dbReference type="AlphaFoldDB" id="A0A9P6NJ89"/>
<dbReference type="Proteomes" id="UP000886653">
    <property type="component" value="Unassembled WGS sequence"/>
</dbReference>
<dbReference type="EMBL" id="MU167253">
    <property type="protein sequence ID" value="KAG0146999.1"/>
    <property type="molecule type" value="Genomic_DNA"/>
</dbReference>
<dbReference type="InterPro" id="IPR054722">
    <property type="entry name" value="PolX-like_BBD"/>
</dbReference>
<evidence type="ECO:0000313" key="2">
    <source>
        <dbReference type="EMBL" id="KAG0146999.1"/>
    </source>
</evidence>
<name>A0A9P6NJ89_9BASI</name>
<evidence type="ECO:0000259" key="1">
    <source>
        <dbReference type="Pfam" id="PF22936"/>
    </source>
</evidence>
<organism evidence="2 3">
    <name type="scientific">Cronartium quercuum f. sp. fusiforme G11</name>
    <dbReference type="NCBI Taxonomy" id="708437"/>
    <lineage>
        <taxon>Eukaryota</taxon>
        <taxon>Fungi</taxon>
        <taxon>Dikarya</taxon>
        <taxon>Basidiomycota</taxon>
        <taxon>Pucciniomycotina</taxon>
        <taxon>Pucciniomycetes</taxon>
        <taxon>Pucciniales</taxon>
        <taxon>Coleosporiaceae</taxon>
        <taxon>Cronartium</taxon>
    </lineage>
</organism>
<gene>
    <name evidence="2" type="ORF">CROQUDRAFT_20534</name>
</gene>
<reference evidence="2" key="1">
    <citation type="submission" date="2013-11" db="EMBL/GenBank/DDBJ databases">
        <title>Genome sequence of the fusiform rust pathogen reveals effectors for host alternation and coevolution with pine.</title>
        <authorList>
            <consortium name="DOE Joint Genome Institute"/>
            <person name="Smith K."/>
            <person name="Pendleton A."/>
            <person name="Kubisiak T."/>
            <person name="Anderson C."/>
            <person name="Salamov A."/>
            <person name="Aerts A."/>
            <person name="Riley R."/>
            <person name="Clum A."/>
            <person name="Lindquist E."/>
            <person name="Ence D."/>
            <person name="Campbell M."/>
            <person name="Kronenberg Z."/>
            <person name="Feau N."/>
            <person name="Dhillon B."/>
            <person name="Hamelin R."/>
            <person name="Burleigh J."/>
            <person name="Smith J."/>
            <person name="Yandell M."/>
            <person name="Nelson C."/>
            <person name="Grigoriev I."/>
            <person name="Davis J."/>
        </authorList>
    </citation>
    <scope>NUCLEOTIDE SEQUENCE</scope>
    <source>
        <strain evidence="2">G11</strain>
    </source>
</reference>
<protein>
    <recommendedName>
        <fullName evidence="1">Retrovirus-related Pol polyprotein from transposon TNT 1-94-like beta-barrel domain-containing protein</fullName>
    </recommendedName>
</protein>
<keyword evidence="3" id="KW-1185">Reference proteome</keyword>
<feature type="non-terminal residue" evidence="2">
    <location>
        <position position="1"/>
    </location>
</feature>
<sequence length="119" mass="13096">DLNLDSGCSTSMMPTTDHMTCLCSDNTTVHLADNSKIKASHRGRAHLPIDGGKEIDALVVPNLYEPLLSVASLCDENLTLVFLKSSCNIYRTPDFDTSAEPIGWGYRKGNLYYLLSNEI</sequence>
<evidence type="ECO:0000313" key="3">
    <source>
        <dbReference type="Proteomes" id="UP000886653"/>
    </source>
</evidence>
<feature type="domain" description="Retrovirus-related Pol polyprotein from transposon TNT 1-94-like beta-barrel" evidence="1">
    <location>
        <begin position="4"/>
        <end position="76"/>
    </location>
</feature>
<proteinExistence type="predicted"/>
<dbReference type="OrthoDB" id="430476at2759"/>
<accession>A0A9P6NJ89</accession>
<comment type="caution">
    <text evidence="2">The sequence shown here is derived from an EMBL/GenBank/DDBJ whole genome shotgun (WGS) entry which is preliminary data.</text>
</comment>